<dbReference type="Proteomes" id="UP000050488">
    <property type="component" value="Unassembled WGS sequence"/>
</dbReference>
<protein>
    <recommendedName>
        <fullName evidence="1">N-acetyltransferase domain-containing protein</fullName>
    </recommendedName>
</protein>
<keyword evidence="3" id="KW-1185">Reference proteome</keyword>
<dbReference type="InterPro" id="IPR016181">
    <property type="entry name" value="Acyl_CoA_acyltransferase"/>
</dbReference>
<feature type="domain" description="N-acetyltransferase" evidence="1">
    <location>
        <begin position="6"/>
        <end position="93"/>
    </location>
</feature>
<evidence type="ECO:0000313" key="3">
    <source>
        <dbReference type="Proteomes" id="UP000050488"/>
    </source>
</evidence>
<dbReference type="CDD" id="cd04301">
    <property type="entry name" value="NAT_SF"/>
    <property type="match status" value="1"/>
</dbReference>
<sequence length="94" mass="10527">MSNTITHDVQNHRYVLTVEGEEAGFADYAPREEGVKDFNHTVIHEAFQGKGLSKVLVRGALDDVRDNGQRIVATCSAVQHFLSRNPEYAELEVK</sequence>
<organism evidence="2 3">
    <name type="scientific">Corynebacterium lowii</name>
    <dbReference type="NCBI Taxonomy" id="1544413"/>
    <lineage>
        <taxon>Bacteria</taxon>
        <taxon>Bacillati</taxon>
        <taxon>Actinomycetota</taxon>
        <taxon>Actinomycetes</taxon>
        <taxon>Mycobacteriales</taxon>
        <taxon>Corynebacteriaceae</taxon>
        <taxon>Corynebacterium</taxon>
    </lineage>
</organism>
<dbReference type="PANTHER" id="PTHR31435">
    <property type="entry name" value="PROTEIN NATD1"/>
    <property type="match status" value="1"/>
</dbReference>
<dbReference type="PANTHER" id="PTHR31435:SF9">
    <property type="entry name" value="PROTEIN NATD1"/>
    <property type="match status" value="1"/>
</dbReference>
<dbReference type="RefSeq" id="WP_055178942.1">
    <property type="nucleotide sequence ID" value="NZ_JAUSQY010000001.1"/>
</dbReference>
<dbReference type="InterPro" id="IPR031165">
    <property type="entry name" value="GNAT_YJDJ"/>
</dbReference>
<accession>A0A0Q0UC55</accession>
<comment type="caution">
    <text evidence="2">The sequence shown here is derived from an EMBL/GenBank/DDBJ whole genome shotgun (WGS) entry which is preliminary data.</text>
</comment>
<name>A0A0Q0UC55_9CORY</name>
<evidence type="ECO:0000259" key="1">
    <source>
        <dbReference type="PROSITE" id="PS51729"/>
    </source>
</evidence>
<proteinExistence type="predicted"/>
<dbReference type="Pfam" id="PF14542">
    <property type="entry name" value="Acetyltransf_CG"/>
    <property type="match status" value="1"/>
</dbReference>
<dbReference type="PROSITE" id="PS51729">
    <property type="entry name" value="GNAT_YJDJ"/>
    <property type="match status" value="1"/>
</dbReference>
<dbReference type="SUPFAM" id="SSF55729">
    <property type="entry name" value="Acyl-CoA N-acyltransferases (Nat)"/>
    <property type="match status" value="1"/>
</dbReference>
<gene>
    <name evidence="2" type="ORF">Clow_02140</name>
</gene>
<dbReference type="PATRIC" id="fig|1544413.3.peg.2142"/>
<dbReference type="OrthoDB" id="5405911at2"/>
<reference evidence="2 3" key="1">
    <citation type="submission" date="2015-10" db="EMBL/GenBank/DDBJ databases">
        <title>Corynebacteirum lowii and Corynebacterium oculi species nova, derived from human clinical disease and and emended description of Corynebacterium mastiditis.</title>
        <authorList>
            <person name="Bernard K."/>
            <person name="Pacheco A.L."/>
            <person name="Mcdougall C."/>
            <person name="Burtx T."/>
            <person name="Weibe D."/>
            <person name="Tyler S."/>
            <person name="Olson A.B."/>
            <person name="Cnockaert M."/>
            <person name="Eguchi H."/>
            <person name="Kuwahara T."/>
            <person name="Nakayama-Imaohji H."/>
            <person name="Boudewijins M."/>
            <person name="Van Hoecke F."/>
            <person name="Bernier A.-M."/>
            <person name="Vandamme P."/>
        </authorList>
    </citation>
    <scope>NUCLEOTIDE SEQUENCE [LARGE SCALE GENOMIC DNA]</scope>
    <source>
        <strain evidence="2 3">NML 130206</strain>
    </source>
</reference>
<dbReference type="AlphaFoldDB" id="A0A0Q0UC55"/>
<evidence type="ECO:0000313" key="2">
    <source>
        <dbReference type="EMBL" id="KQB83944.1"/>
    </source>
</evidence>
<dbReference type="InterPro" id="IPR045057">
    <property type="entry name" value="Gcn5-rel_NAT"/>
</dbReference>
<dbReference type="EMBL" id="LKEV01000008">
    <property type="protein sequence ID" value="KQB83944.1"/>
    <property type="molecule type" value="Genomic_DNA"/>
</dbReference>
<dbReference type="Gene3D" id="3.40.630.30">
    <property type="match status" value="1"/>
</dbReference>